<accession>A0A1S0U1A8</accession>
<dbReference type="AlphaFoldDB" id="A0A1S0U1A8"/>
<sequence>MELIQMHVMIVMKHLAWLVPTEETCRALPISELYSIVLGEYSIDTDQPPTYQDPSDMGFLFSKDSLENKANTNHLVAILEIILAIHLRDRFHYSSFKHQSLQSFRCVTTSENFHFVLPSWYLYDSVSSRPKEFGCDGTES</sequence>
<evidence type="ECO:0000313" key="1">
    <source>
        <dbReference type="EMBL" id="EFO23531.1"/>
    </source>
</evidence>
<dbReference type="KEGG" id="loa:LOAG_04955"/>
<organism evidence="1">
    <name type="scientific">Loa loa</name>
    <name type="common">Eye worm</name>
    <name type="synonym">Filaria loa</name>
    <dbReference type="NCBI Taxonomy" id="7209"/>
    <lineage>
        <taxon>Eukaryota</taxon>
        <taxon>Metazoa</taxon>
        <taxon>Ecdysozoa</taxon>
        <taxon>Nematoda</taxon>
        <taxon>Chromadorea</taxon>
        <taxon>Rhabditida</taxon>
        <taxon>Spirurina</taxon>
        <taxon>Spiruromorpha</taxon>
        <taxon>Filarioidea</taxon>
        <taxon>Onchocercidae</taxon>
        <taxon>Loa</taxon>
    </lineage>
</organism>
<dbReference type="CTD" id="9942357"/>
<protein>
    <submittedName>
        <fullName evidence="1">Uncharacterized protein</fullName>
    </submittedName>
</protein>
<dbReference type="InParanoid" id="A0A1S0U1A8"/>
<reference evidence="1" key="1">
    <citation type="submission" date="2012-04" db="EMBL/GenBank/DDBJ databases">
        <title>The Genome Sequence of Loa loa.</title>
        <authorList>
            <consortium name="The Broad Institute Genome Sequencing Platform"/>
            <consortium name="Broad Institute Genome Sequencing Center for Infectious Disease"/>
            <person name="Nutman T.B."/>
            <person name="Fink D.L."/>
            <person name="Russ C."/>
            <person name="Young S."/>
            <person name="Zeng Q."/>
            <person name="Gargeya S."/>
            <person name="Alvarado L."/>
            <person name="Berlin A."/>
            <person name="Chapman S.B."/>
            <person name="Chen Z."/>
            <person name="Freedman E."/>
            <person name="Gellesch M."/>
            <person name="Goldberg J."/>
            <person name="Griggs A."/>
            <person name="Gujja S."/>
            <person name="Heilman E.R."/>
            <person name="Heiman D."/>
            <person name="Howarth C."/>
            <person name="Mehta T."/>
            <person name="Neiman D."/>
            <person name="Pearson M."/>
            <person name="Roberts A."/>
            <person name="Saif S."/>
            <person name="Shea T."/>
            <person name="Shenoy N."/>
            <person name="Sisk P."/>
            <person name="Stolte C."/>
            <person name="Sykes S."/>
            <person name="White J."/>
            <person name="Yandava C."/>
            <person name="Haas B."/>
            <person name="Henn M.R."/>
            <person name="Nusbaum C."/>
            <person name="Birren B."/>
        </authorList>
    </citation>
    <scope>NUCLEOTIDE SEQUENCE [LARGE SCALE GENOMIC DNA]</scope>
</reference>
<proteinExistence type="predicted"/>
<dbReference type="GeneID" id="9942357"/>
<name>A0A1S0U1A8_LOALO</name>
<gene>
    <name evidence="1" type="ORF">LOAG_04955</name>
</gene>
<dbReference type="RefSeq" id="XP_003140540.1">
    <property type="nucleotide sequence ID" value="XM_003140492.1"/>
</dbReference>
<dbReference type="EMBL" id="JH712108">
    <property type="protein sequence ID" value="EFO23531.1"/>
    <property type="molecule type" value="Genomic_DNA"/>
</dbReference>